<dbReference type="AlphaFoldDB" id="A0A0G2I2W8"/>
<name>A0A0G2I2W8_9EURO</name>
<proteinExistence type="predicted"/>
<comment type="caution">
    <text evidence="2">The sequence shown here is derived from an EMBL/GenBank/DDBJ whole genome shotgun (WGS) entry which is preliminary data.</text>
</comment>
<gene>
    <name evidence="2" type="ORF">EMCG_09122</name>
</gene>
<dbReference type="Proteomes" id="UP000034164">
    <property type="component" value="Unassembled WGS sequence"/>
</dbReference>
<dbReference type="VEuPathDB" id="FungiDB:EMCG_09122"/>
<reference evidence="3" key="1">
    <citation type="journal article" date="2015" name="PLoS Genet.">
        <title>The dynamic genome and transcriptome of the human fungal pathogen Blastomyces and close relative Emmonsia.</title>
        <authorList>
            <person name="Munoz J.F."/>
            <person name="Gauthier G.M."/>
            <person name="Desjardins C.A."/>
            <person name="Gallo J.E."/>
            <person name="Holder J."/>
            <person name="Sullivan T.D."/>
            <person name="Marty A.J."/>
            <person name="Carmen J.C."/>
            <person name="Chen Z."/>
            <person name="Ding L."/>
            <person name="Gujja S."/>
            <person name="Magrini V."/>
            <person name="Misas E."/>
            <person name="Mitreva M."/>
            <person name="Priest M."/>
            <person name="Saif S."/>
            <person name="Whiston E.A."/>
            <person name="Young S."/>
            <person name="Zeng Q."/>
            <person name="Goldman W.E."/>
            <person name="Mardis E.R."/>
            <person name="Taylor J.W."/>
            <person name="McEwen J.G."/>
            <person name="Clay O.K."/>
            <person name="Klein B.S."/>
            <person name="Cuomo C.A."/>
        </authorList>
    </citation>
    <scope>NUCLEOTIDE SEQUENCE [LARGE SCALE GENOMIC DNA]</scope>
    <source>
        <strain evidence="3">UAMH 3008</strain>
    </source>
</reference>
<evidence type="ECO:0000313" key="2">
    <source>
        <dbReference type="EMBL" id="KKZ64977.1"/>
    </source>
</evidence>
<evidence type="ECO:0000256" key="1">
    <source>
        <dbReference type="SAM" id="MobiDB-lite"/>
    </source>
</evidence>
<evidence type="ECO:0000313" key="3">
    <source>
        <dbReference type="Proteomes" id="UP000034164"/>
    </source>
</evidence>
<accession>A0A0G2I2W8</accession>
<organism evidence="2 3">
    <name type="scientific">[Emmonsia] crescens</name>
    <dbReference type="NCBI Taxonomy" id="73230"/>
    <lineage>
        <taxon>Eukaryota</taxon>
        <taxon>Fungi</taxon>
        <taxon>Dikarya</taxon>
        <taxon>Ascomycota</taxon>
        <taxon>Pezizomycotina</taxon>
        <taxon>Eurotiomycetes</taxon>
        <taxon>Eurotiomycetidae</taxon>
        <taxon>Onygenales</taxon>
        <taxon>Ajellomycetaceae</taxon>
        <taxon>Emergomyces</taxon>
    </lineage>
</organism>
<dbReference type="EMBL" id="LCZI01000711">
    <property type="protein sequence ID" value="KKZ64977.1"/>
    <property type="molecule type" value="Genomic_DNA"/>
</dbReference>
<protein>
    <submittedName>
        <fullName evidence="2">Uncharacterized protein</fullName>
    </submittedName>
</protein>
<sequence length="125" mass="13640">MNAILARHADCTSVQYCLDAAIHVHSHRVTRQHESRPPVLGLPEGSQPGARTLGTSNCPASEPNLANLHIWIRSMAVLTGQTPLRNMAGLLCKHLSYEYFKIEVHHGNGVGCRRPVISAAEDPSK</sequence>
<feature type="region of interest" description="Disordered" evidence="1">
    <location>
        <begin position="29"/>
        <end position="54"/>
    </location>
</feature>